<dbReference type="InterPro" id="IPR043519">
    <property type="entry name" value="NT_sf"/>
</dbReference>
<accession>A0A2T3XSL3</accession>
<evidence type="ECO:0000313" key="1">
    <source>
        <dbReference type="EMBL" id="PTB19485.1"/>
    </source>
</evidence>
<gene>
    <name evidence="1" type="ORF">C9I57_17515</name>
</gene>
<dbReference type="AlphaFoldDB" id="A0A2T3XSL3"/>
<sequence length="199" mass="21910">MLQTPSDVLFSHYRRRVLSLLLLHPEKAYHVREIARLTGTVAGTLHKELSKLGDAGILSRERRGNQILYCANRSSPIFEELASIMRKTAGLADVLAEALAPLSKGIEAAFIYGSVARARESAASDVDVMIIGSISFADAVRALYEAQTTIGREINPKVLTPSEWTDAIRNLEPFLIDVMGKPKIFLIGNDHDIGELARR</sequence>
<name>A0A2T3XSL3_9BURK</name>
<proteinExistence type="predicted"/>
<dbReference type="Gene3D" id="1.10.10.10">
    <property type="entry name" value="Winged helix-like DNA-binding domain superfamily/Winged helix DNA-binding domain"/>
    <property type="match status" value="1"/>
</dbReference>
<evidence type="ECO:0000313" key="2">
    <source>
        <dbReference type="Proteomes" id="UP000240638"/>
    </source>
</evidence>
<dbReference type="InterPro" id="IPR036390">
    <property type="entry name" value="WH_DNA-bd_sf"/>
</dbReference>
<comment type="caution">
    <text evidence="1">The sequence shown here is derived from an EMBL/GenBank/DDBJ whole genome shotgun (WGS) entry which is preliminary data.</text>
</comment>
<dbReference type="SUPFAM" id="SSF46785">
    <property type="entry name" value="Winged helix' DNA-binding domain"/>
    <property type="match status" value="1"/>
</dbReference>
<organism evidence="1 2">
    <name type="scientific">Trinickia symbiotica</name>
    <dbReference type="NCBI Taxonomy" id="863227"/>
    <lineage>
        <taxon>Bacteria</taxon>
        <taxon>Pseudomonadati</taxon>
        <taxon>Pseudomonadota</taxon>
        <taxon>Betaproteobacteria</taxon>
        <taxon>Burkholderiales</taxon>
        <taxon>Burkholderiaceae</taxon>
        <taxon>Trinickia</taxon>
    </lineage>
</organism>
<dbReference type="Gene3D" id="3.30.460.10">
    <property type="entry name" value="Beta Polymerase, domain 2"/>
    <property type="match status" value="1"/>
</dbReference>
<dbReference type="CDD" id="cd05403">
    <property type="entry name" value="NT_KNTase_like"/>
    <property type="match status" value="1"/>
</dbReference>
<dbReference type="CDD" id="cd00090">
    <property type="entry name" value="HTH_ARSR"/>
    <property type="match status" value="1"/>
</dbReference>
<dbReference type="InterPro" id="IPR036388">
    <property type="entry name" value="WH-like_DNA-bd_sf"/>
</dbReference>
<dbReference type="Proteomes" id="UP000240638">
    <property type="component" value="Unassembled WGS sequence"/>
</dbReference>
<dbReference type="InterPro" id="IPR011991">
    <property type="entry name" value="ArsR-like_HTH"/>
</dbReference>
<dbReference type="EMBL" id="PYUC01000008">
    <property type="protein sequence ID" value="PTB19485.1"/>
    <property type="molecule type" value="Genomic_DNA"/>
</dbReference>
<dbReference type="RefSeq" id="WP_107151899.1">
    <property type="nucleotide sequence ID" value="NZ_PYUC01000008.1"/>
</dbReference>
<dbReference type="SUPFAM" id="SSF81301">
    <property type="entry name" value="Nucleotidyltransferase"/>
    <property type="match status" value="1"/>
</dbReference>
<reference evidence="1 2" key="1">
    <citation type="submission" date="2018-03" db="EMBL/GenBank/DDBJ databases">
        <title>Whole genome analyses suggest that Burkholderia sensu lato contains two further novel genera in the rhizoxinica-symbiotica group Mycetohabitans gen. nov., and Trinickia gen. nov.: implications for the evolution of diazotrophy and nodulation in the Burkholderiaceae.</title>
        <authorList>
            <person name="Estrada De Los Santos P."/>
            <person name="Palmer M."/>
            <person name="Chavez-Ramirez B."/>
            <person name="Steenkamp E.T."/>
            <person name="Hirsch A.M."/>
            <person name="Manyaka P."/>
            <person name="Maluk M."/>
            <person name="Lafos M."/>
            <person name="Crook M."/>
            <person name="Gross E."/>
            <person name="Simon M.F."/>
            <person name="Bueno Dos Reis Junior F."/>
            <person name="Poole P.S."/>
            <person name="Venter S.N."/>
            <person name="James E.K."/>
        </authorList>
    </citation>
    <scope>NUCLEOTIDE SEQUENCE [LARGE SCALE GENOMIC DNA]</scope>
    <source>
        <strain evidence="1 2">JPY-366</strain>
    </source>
</reference>
<dbReference type="GO" id="GO:0006355">
    <property type="term" value="P:regulation of DNA-templated transcription"/>
    <property type="evidence" value="ECO:0007669"/>
    <property type="project" value="UniProtKB-ARBA"/>
</dbReference>
<protein>
    <submittedName>
        <fullName evidence="1">DNA polymerase subunit beta</fullName>
    </submittedName>
</protein>